<comment type="caution">
    <text evidence="1">The sequence shown here is derived from an EMBL/GenBank/DDBJ whole genome shotgun (WGS) entry which is preliminary data.</text>
</comment>
<protein>
    <submittedName>
        <fullName evidence="1">Uncharacterized protein</fullName>
    </submittedName>
</protein>
<accession>A0A7W7ZK83</accession>
<dbReference type="Proteomes" id="UP000540989">
    <property type="component" value="Unassembled WGS sequence"/>
</dbReference>
<proteinExistence type="predicted"/>
<name>A0A7W7ZK83_9BACT</name>
<dbReference type="EMBL" id="JACHIP010000019">
    <property type="protein sequence ID" value="MBB5060761.1"/>
    <property type="molecule type" value="Genomic_DNA"/>
</dbReference>
<dbReference type="AlphaFoldDB" id="A0A7W7ZK83"/>
<evidence type="ECO:0000313" key="1">
    <source>
        <dbReference type="EMBL" id="MBB5060761.1"/>
    </source>
</evidence>
<keyword evidence="2" id="KW-1185">Reference proteome</keyword>
<organism evidence="1 2">
    <name type="scientific">Granulicella aggregans</name>
    <dbReference type="NCBI Taxonomy" id="474949"/>
    <lineage>
        <taxon>Bacteria</taxon>
        <taxon>Pseudomonadati</taxon>
        <taxon>Acidobacteriota</taxon>
        <taxon>Terriglobia</taxon>
        <taxon>Terriglobales</taxon>
        <taxon>Acidobacteriaceae</taxon>
        <taxon>Granulicella</taxon>
    </lineage>
</organism>
<evidence type="ECO:0000313" key="2">
    <source>
        <dbReference type="Proteomes" id="UP000540989"/>
    </source>
</evidence>
<sequence>MVAKASANTPENQLVVDALRQLIRRLNEATGLIVSAERNYSLNLLRWARERLHATPWQKVLPARSSTILRRETEHRLRKRQTGNQAAYGRLAIWYGQWTFDATLASPDLADRMVDLMLAFPAGEFFADRVFEVWCLNQVIESFRRIGAVTVEGPRLLWQRAGRSICTLRFEEYTFDVWFQKSLPSSSARWRYVHSGNALKGIPDITLIGEDSRYLVIDAKNRKSYGATRPEETYKMLGYLENFRGTFQQYPFWGALCFLSDDDLFTEVGTEGGNRLVLLGAHDNDPKVCALGGRMDTLLSEWLSLRRTEGLLASAPVPQIIM</sequence>
<gene>
    <name evidence="1" type="ORF">HDF16_005497</name>
</gene>
<reference evidence="1 2" key="1">
    <citation type="submission" date="2020-08" db="EMBL/GenBank/DDBJ databases">
        <title>Genomic Encyclopedia of Type Strains, Phase IV (KMG-V): Genome sequencing to study the core and pangenomes of soil and plant-associated prokaryotes.</title>
        <authorList>
            <person name="Whitman W."/>
        </authorList>
    </citation>
    <scope>NUCLEOTIDE SEQUENCE [LARGE SCALE GENOMIC DNA]</scope>
    <source>
        <strain evidence="1 2">M8UP14</strain>
    </source>
</reference>